<keyword evidence="4" id="KW-0238">DNA-binding</keyword>
<keyword evidence="5" id="KW-0804">Transcription</keyword>
<accession>A0ABX7NS32</accession>
<name>A0ABX7NS32_9BACT</name>
<feature type="domain" description="RNA polymerase sigma-70 region 2" evidence="6">
    <location>
        <begin position="19"/>
        <end position="85"/>
    </location>
</feature>
<protein>
    <submittedName>
        <fullName evidence="8">Sigma-70 family RNA polymerase sigma factor</fullName>
    </submittedName>
</protein>
<keyword evidence="9" id="KW-1185">Reference proteome</keyword>
<feature type="domain" description="RNA polymerase sigma factor 70 region 4 type 2" evidence="7">
    <location>
        <begin position="130"/>
        <end position="158"/>
    </location>
</feature>
<keyword evidence="2" id="KW-0805">Transcription regulation</keyword>
<dbReference type="Gene3D" id="1.10.1740.10">
    <property type="match status" value="1"/>
</dbReference>
<dbReference type="Pfam" id="PF04542">
    <property type="entry name" value="Sigma70_r2"/>
    <property type="match status" value="1"/>
</dbReference>
<evidence type="ECO:0000256" key="3">
    <source>
        <dbReference type="ARBA" id="ARBA00023082"/>
    </source>
</evidence>
<evidence type="ECO:0000256" key="4">
    <source>
        <dbReference type="ARBA" id="ARBA00023125"/>
    </source>
</evidence>
<dbReference type="SUPFAM" id="SSF88946">
    <property type="entry name" value="Sigma2 domain of RNA polymerase sigma factors"/>
    <property type="match status" value="1"/>
</dbReference>
<evidence type="ECO:0000256" key="5">
    <source>
        <dbReference type="ARBA" id="ARBA00023163"/>
    </source>
</evidence>
<dbReference type="EMBL" id="CP071090">
    <property type="protein sequence ID" value="QSQ21689.1"/>
    <property type="molecule type" value="Genomic_DNA"/>
</dbReference>
<evidence type="ECO:0000313" key="9">
    <source>
        <dbReference type="Proteomes" id="UP000662747"/>
    </source>
</evidence>
<evidence type="ECO:0000256" key="1">
    <source>
        <dbReference type="ARBA" id="ARBA00010641"/>
    </source>
</evidence>
<evidence type="ECO:0000313" key="8">
    <source>
        <dbReference type="EMBL" id="QSQ21689.1"/>
    </source>
</evidence>
<dbReference type="InterPro" id="IPR014284">
    <property type="entry name" value="RNA_pol_sigma-70_dom"/>
</dbReference>
<gene>
    <name evidence="8" type="ORF">JY651_42110</name>
</gene>
<dbReference type="InterPro" id="IPR007627">
    <property type="entry name" value="RNA_pol_sigma70_r2"/>
</dbReference>
<proteinExistence type="inferred from homology"/>
<dbReference type="SUPFAM" id="SSF88659">
    <property type="entry name" value="Sigma3 and sigma4 domains of RNA polymerase sigma factors"/>
    <property type="match status" value="1"/>
</dbReference>
<dbReference type="Pfam" id="PF08281">
    <property type="entry name" value="Sigma70_r4_2"/>
    <property type="match status" value="1"/>
</dbReference>
<evidence type="ECO:0000259" key="7">
    <source>
        <dbReference type="Pfam" id="PF08281"/>
    </source>
</evidence>
<evidence type="ECO:0000259" key="6">
    <source>
        <dbReference type="Pfam" id="PF04542"/>
    </source>
</evidence>
<dbReference type="PANTHER" id="PTHR43133:SF8">
    <property type="entry name" value="RNA POLYMERASE SIGMA FACTOR HI_1459-RELATED"/>
    <property type="match status" value="1"/>
</dbReference>
<dbReference type="InterPro" id="IPR013249">
    <property type="entry name" value="RNA_pol_sigma70_r4_t2"/>
</dbReference>
<evidence type="ECO:0000256" key="2">
    <source>
        <dbReference type="ARBA" id="ARBA00023015"/>
    </source>
</evidence>
<keyword evidence="3" id="KW-0731">Sigma factor</keyword>
<sequence>MSNAAEMPQALSAAELQELYDRYAPGMYRRAIALLQREADAWDAVQEAYIRLIQSASDFRREARPMTFIYRVTTNVCLNMLRSRALHDVAAGEDAASEGSVDALASTECRDFLMKLSRELDERGLTVAALYYLDGMSQEEIAQVLGLSRKTIVRDVQRISALARALGEPRSVRGGGR</sequence>
<reference evidence="8 9" key="1">
    <citation type="submission" date="2021-02" db="EMBL/GenBank/DDBJ databases">
        <title>De Novo genome assembly of isolated myxobacteria.</title>
        <authorList>
            <person name="Stevens D.C."/>
        </authorList>
    </citation>
    <scope>NUCLEOTIDE SEQUENCE [LARGE SCALE GENOMIC DNA]</scope>
    <source>
        <strain evidence="9">SCPEA02</strain>
    </source>
</reference>
<dbReference type="InterPro" id="IPR013325">
    <property type="entry name" value="RNA_pol_sigma_r2"/>
</dbReference>
<dbReference type="NCBIfam" id="TIGR02937">
    <property type="entry name" value="sigma70-ECF"/>
    <property type="match status" value="1"/>
</dbReference>
<dbReference type="Proteomes" id="UP000662747">
    <property type="component" value="Chromosome"/>
</dbReference>
<dbReference type="InterPro" id="IPR039425">
    <property type="entry name" value="RNA_pol_sigma-70-like"/>
</dbReference>
<dbReference type="PANTHER" id="PTHR43133">
    <property type="entry name" value="RNA POLYMERASE ECF-TYPE SIGMA FACTO"/>
    <property type="match status" value="1"/>
</dbReference>
<organism evidence="8 9">
    <name type="scientific">Pyxidicoccus parkwayensis</name>
    <dbReference type="NCBI Taxonomy" id="2813578"/>
    <lineage>
        <taxon>Bacteria</taxon>
        <taxon>Pseudomonadati</taxon>
        <taxon>Myxococcota</taxon>
        <taxon>Myxococcia</taxon>
        <taxon>Myxococcales</taxon>
        <taxon>Cystobacterineae</taxon>
        <taxon>Myxococcaceae</taxon>
        <taxon>Pyxidicoccus</taxon>
    </lineage>
</organism>
<dbReference type="InterPro" id="IPR013324">
    <property type="entry name" value="RNA_pol_sigma_r3/r4-like"/>
</dbReference>
<comment type="similarity">
    <text evidence="1">Belongs to the sigma-70 factor family. ECF subfamily.</text>
</comment>
<dbReference type="Gene3D" id="1.10.10.60">
    <property type="entry name" value="Homeodomain-like"/>
    <property type="match status" value="1"/>
</dbReference>